<protein>
    <recommendedName>
        <fullName evidence="11">Cohesin loading factor</fullName>
    </recommendedName>
</protein>
<evidence type="ECO:0000256" key="4">
    <source>
        <dbReference type="ARBA" id="ARBA00022776"/>
    </source>
</evidence>
<evidence type="ECO:0000256" key="2">
    <source>
        <dbReference type="ARBA" id="ARBA00008585"/>
    </source>
</evidence>
<comment type="similarity">
    <text evidence="2">Belongs to the SCC4/mau-2 family.</text>
</comment>
<keyword evidence="5" id="KW-0159">Chromosome partition</keyword>
<keyword evidence="6" id="KW-0539">Nucleus</keyword>
<name>A0A9P8A578_MORAP</name>
<comment type="subcellular location">
    <subcellularLocation>
        <location evidence="1">Nucleus</location>
    </subcellularLocation>
</comment>
<sequence>MDQTSFSQATAFVPEPSIISQGKTHLILWAMAEELVEQARSLCFIATTQPNSQPGWRKRHQDLVFSAIKCLVASVSVESPSMTQLDKAKARLRLAQILFEETESVERCADEINRAITIVDGIQGSLALDILLRLYDLQIQLFTESKQFRLAKNTLKIALAEAAKHDLHPWTYQLCLLKARVYFLTDDIAGSLATLNQGATLAEQKGEFDLKMAFWIVAGQYSLMLYDWDQAAFYLARLTPHFGLDELPDSASPVSTQSSTAAPQTRPSQPQQQMCQSNQLRVFFLILYICCMLRSGRVAMALSALAELHKALDETRPKDSEELQGIFKIRLMDPSGPNGTAQYPYPHPHCAQPSFISIKWMSFSQVYCLTYLLSGICSKADMTQPMKSQLFLVEGIKVVDREFSVNDHASATINVRRNQRWFSLLMMSMLLHLADVFLLKLELISVEETLLKATYWSKVCGMWDVFKWRISLSIGMTMHLAGRLEEALDWYGLCLNHSERAHQDQEGFDAKSLAIINTALIYCGERYHDLSKAKELQLEARARHASAPSTNILCALHILDSWTKEGLIPARQHLQEALKLSGTLLNTQLRSLTLLLLGNVYLQTHDEKAEKMLLTGFTHACKTSNHVVAIAAGSCLKGK</sequence>
<evidence type="ECO:0000313" key="9">
    <source>
        <dbReference type="EMBL" id="KAG9325063.1"/>
    </source>
</evidence>
<evidence type="ECO:0000256" key="3">
    <source>
        <dbReference type="ARBA" id="ARBA00022618"/>
    </source>
</evidence>
<evidence type="ECO:0000256" key="1">
    <source>
        <dbReference type="ARBA" id="ARBA00004123"/>
    </source>
</evidence>
<evidence type="ECO:0000256" key="8">
    <source>
        <dbReference type="SAM" id="MobiDB-lite"/>
    </source>
</evidence>
<feature type="region of interest" description="Disordered" evidence="8">
    <location>
        <begin position="249"/>
        <end position="271"/>
    </location>
</feature>
<dbReference type="AlphaFoldDB" id="A0A9P8A578"/>
<dbReference type="GO" id="GO:0051301">
    <property type="term" value="P:cell division"/>
    <property type="evidence" value="ECO:0007669"/>
    <property type="project" value="UniProtKB-KW"/>
</dbReference>
<dbReference type="Proteomes" id="UP000717515">
    <property type="component" value="Unassembled WGS sequence"/>
</dbReference>
<dbReference type="GO" id="GO:0005634">
    <property type="term" value="C:nucleus"/>
    <property type="evidence" value="ECO:0007669"/>
    <property type="project" value="UniProtKB-SubCell"/>
</dbReference>
<evidence type="ECO:0000256" key="5">
    <source>
        <dbReference type="ARBA" id="ARBA00022829"/>
    </source>
</evidence>
<evidence type="ECO:0000256" key="6">
    <source>
        <dbReference type="ARBA" id="ARBA00023242"/>
    </source>
</evidence>
<dbReference type="GO" id="GO:0007064">
    <property type="term" value="P:mitotic sister chromatid cohesion"/>
    <property type="evidence" value="ECO:0007669"/>
    <property type="project" value="InterPro"/>
</dbReference>
<dbReference type="GO" id="GO:0007059">
    <property type="term" value="P:chromosome segregation"/>
    <property type="evidence" value="ECO:0007669"/>
    <property type="project" value="UniProtKB-KW"/>
</dbReference>
<dbReference type="Pfam" id="PF10345">
    <property type="entry name" value="Cohesin_load"/>
    <property type="match status" value="1"/>
</dbReference>
<evidence type="ECO:0000256" key="7">
    <source>
        <dbReference type="ARBA" id="ARBA00023306"/>
    </source>
</evidence>
<organism evidence="9 10">
    <name type="scientific">Mortierella alpina</name>
    <name type="common">Oleaginous fungus</name>
    <name type="synonym">Mortierella renispora</name>
    <dbReference type="NCBI Taxonomy" id="64518"/>
    <lineage>
        <taxon>Eukaryota</taxon>
        <taxon>Fungi</taxon>
        <taxon>Fungi incertae sedis</taxon>
        <taxon>Mucoromycota</taxon>
        <taxon>Mortierellomycotina</taxon>
        <taxon>Mortierellomycetes</taxon>
        <taxon>Mortierellales</taxon>
        <taxon>Mortierellaceae</taxon>
        <taxon>Mortierella</taxon>
    </lineage>
</organism>
<reference evidence="9" key="1">
    <citation type="submission" date="2021-07" db="EMBL/GenBank/DDBJ databases">
        <title>Draft genome of Mortierella alpina, strain LL118, isolated from an aspen leaf litter sample.</title>
        <authorList>
            <person name="Yang S."/>
            <person name="Vinatzer B.A."/>
        </authorList>
    </citation>
    <scope>NUCLEOTIDE SEQUENCE</scope>
    <source>
        <strain evidence="9">LL118</strain>
    </source>
</reference>
<comment type="caution">
    <text evidence="9">The sequence shown here is derived from an EMBL/GenBank/DDBJ whole genome shotgun (WGS) entry which is preliminary data.</text>
</comment>
<feature type="compositionally biased region" description="Polar residues" evidence="8">
    <location>
        <begin position="252"/>
        <end position="262"/>
    </location>
</feature>
<accession>A0A9P8A578</accession>
<keyword evidence="3" id="KW-0132">Cell division</keyword>
<dbReference type="EMBL" id="JAIFTL010000049">
    <property type="protein sequence ID" value="KAG9325063.1"/>
    <property type="molecule type" value="Genomic_DNA"/>
</dbReference>
<evidence type="ECO:0008006" key="11">
    <source>
        <dbReference type="Google" id="ProtNLM"/>
    </source>
</evidence>
<gene>
    <name evidence="9" type="ORF">KVV02_008535</name>
</gene>
<dbReference type="PANTHER" id="PTHR21394">
    <property type="entry name" value="MAU2 CHROMATID COHESION FACTOR HOMOLOG"/>
    <property type="match status" value="1"/>
</dbReference>
<keyword evidence="4" id="KW-0498">Mitosis</keyword>
<evidence type="ECO:0000313" key="10">
    <source>
        <dbReference type="Proteomes" id="UP000717515"/>
    </source>
</evidence>
<proteinExistence type="inferred from homology"/>
<keyword evidence="7" id="KW-0131">Cell cycle</keyword>
<dbReference type="InterPro" id="IPR019440">
    <property type="entry name" value="MAU2"/>
</dbReference>